<dbReference type="GO" id="GO:0006457">
    <property type="term" value="P:protein folding"/>
    <property type="evidence" value="ECO:0007669"/>
    <property type="project" value="InterPro"/>
</dbReference>
<protein>
    <recommendedName>
        <fullName evidence="4">Lipase chaperone</fullName>
    </recommendedName>
    <alternativeName>
        <fullName evidence="15">Lipase foldase</fullName>
    </alternativeName>
    <alternativeName>
        <fullName evidence="13">Lipase helper protein</fullName>
    </alternativeName>
    <alternativeName>
        <fullName evidence="14">Lipase modulator</fullName>
    </alternativeName>
</protein>
<evidence type="ECO:0000256" key="11">
    <source>
        <dbReference type="ARBA" id="ARBA00023136"/>
    </source>
</evidence>
<evidence type="ECO:0000256" key="3">
    <source>
        <dbReference type="ARBA" id="ARBA00010358"/>
    </source>
</evidence>
<evidence type="ECO:0000256" key="9">
    <source>
        <dbReference type="ARBA" id="ARBA00022989"/>
    </source>
</evidence>
<dbReference type="RefSeq" id="WP_094059504.1">
    <property type="nucleotide sequence ID" value="NZ_CP022530.1"/>
</dbReference>
<evidence type="ECO:0000256" key="2">
    <source>
        <dbReference type="ARBA" id="ARBA00004383"/>
    </source>
</evidence>
<evidence type="ECO:0000256" key="4">
    <source>
        <dbReference type="ARBA" id="ARBA00019692"/>
    </source>
</evidence>
<evidence type="ECO:0000256" key="7">
    <source>
        <dbReference type="ARBA" id="ARBA00022692"/>
    </source>
</evidence>
<dbReference type="Proteomes" id="UP000202440">
    <property type="component" value="Chromosome"/>
</dbReference>
<keyword evidence="9" id="KW-1133">Transmembrane helix</keyword>
<keyword evidence="12" id="KW-0143">Chaperone</keyword>
<evidence type="ECO:0000256" key="5">
    <source>
        <dbReference type="ARBA" id="ARBA00022475"/>
    </source>
</evidence>
<accession>A0A222FI90</accession>
<comment type="subcellular location">
    <subcellularLocation>
        <location evidence="2">Cell inner membrane</location>
        <topology evidence="2">Single-pass membrane protein</topology>
        <orientation evidence="2">Periplasmic side</orientation>
    </subcellularLocation>
</comment>
<evidence type="ECO:0000256" key="12">
    <source>
        <dbReference type="ARBA" id="ARBA00023186"/>
    </source>
</evidence>
<dbReference type="EMBL" id="CP022530">
    <property type="protein sequence ID" value="ASP38306.1"/>
    <property type="molecule type" value="Genomic_DNA"/>
</dbReference>
<keyword evidence="11" id="KW-0472">Membrane</keyword>
<evidence type="ECO:0000256" key="15">
    <source>
        <dbReference type="ARBA" id="ARBA00033028"/>
    </source>
</evidence>
<dbReference type="Pfam" id="PF03280">
    <property type="entry name" value="Lipase_chap"/>
    <property type="match status" value="1"/>
</dbReference>
<keyword evidence="5" id="KW-1003">Cell membrane</keyword>
<evidence type="ECO:0000256" key="1">
    <source>
        <dbReference type="ARBA" id="ARBA00003280"/>
    </source>
</evidence>
<comment type="similarity">
    <text evidence="3">Belongs to the lipase chaperone family.</text>
</comment>
<evidence type="ECO:0000256" key="13">
    <source>
        <dbReference type="ARBA" id="ARBA00030948"/>
    </source>
</evidence>
<dbReference type="KEGG" id="bsan:CHH28_06250"/>
<keyword evidence="8" id="KW-0442">Lipid degradation</keyword>
<keyword evidence="6" id="KW-0997">Cell inner membrane</keyword>
<reference evidence="16 17" key="1">
    <citation type="submission" date="2017-07" db="EMBL/GenBank/DDBJ databases">
        <title>Annotated genome sequence of Bacterioplanes sanyensis isolated from Red Sea.</title>
        <authorList>
            <person name="Rehman Z.U."/>
        </authorList>
    </citation>
    <scope>NUCLEOTIDE SEQUENCE [LARGE SCALE GENOMIC DNA]</scope>
    <source>
        <strain evidence="16 17">NV9</strain>
    </source>
</reference>
<evidence type="ECO:0000256" key="6">
    <source>
        <dbReference type="ARBA" id="ARBA00022519"/>
    </source>
</evidence>
<evidence type="ECO:0000256" key="8">
    <source>
        <dbReference type="ARBA" id="ARBA00022963"/>
    </source>
</evidence>
<dbReference type="InterPro" id="IPR004961">
    <property type="entry name" value="Lipase_chaperone"/>
</dbReference>
<evidence type="ECO:0000313" key="16">
    <source>
        <dbReference type="EMBL" id="ASP38306.1"/>
    </source>
</evidence>
<keyword evidence="17" id="KW-1185">Reference proteome</keyword>
<evidence type="ECO:0000256" key="10">
    <source>
        <dbReference type="ARBA" id="ARBA00023098"/>
    </source>
</evidence>
<dbReference type="AlphaFoldDB" id="A0A222FI90"/>
<dbReference type="OrthoDB" id="7025807at2"/>
<dbReference type="GO" id="GO:0016042">
    <property type="term" value="P:lipid catabolic process"/>
    <property type="evidence" value="ECO:0007669"/>
    <property type="project" value="UniProtKB-KW"/>
</dbReference>
<keyword evidence="7" id="KW-0812">Transmembrane</keyword>
<comment type="function">
    <text evidence="1">May be involved in the folding of the extracellular lipase during its passage through the periplasm.</text>
</comment>
<evidence type="ECO:0000256" key="14">
    <source>
        <dbReference type="ARBA" id="ARBA00031542"/>
    </source>
</evidence>
<dbReference type="GO" id="GO:0051082">
    <property type="term" value="F:unfolded protein binding"/>
    <property type="evidence" value="ECO:0007669"/>
    <property type="project" value="InterPro"/>
</dbReference>
<dbReference type="SUPFAM" id="SSF158855">
    <property type="entry name" value="Lipase chaperone-like"/>
    <property type="match status" value="1"/>
</dbReference>
<keyword evidence="10" id="KW-0443">Lipid metabolism</keyword>
<evidence type="ECO:0000313" key="17">
    <source>
        <dbReference type="Proteomes" id="UP000202440"/>
    </source>
</evidence>
<sequence length="325" mass="37640">MSWRQGLSFVVLLGVVTWWLGQWRDVDVQQLPATSAGGPASRSEDLWHHARQARDQVLALNTYRGAQMDGALKLHSDQSLVIDRDLRHWIDFHLAALGEASLGQMTELMEQQIAALPQPARGQALRLVQRYLQYRAALADFDRVAQRRQTQEATSLEVLAERLDWQQRLRRQYFDGKTVAAFFADDELLDRYQLQRLQLADKNAVTATLPDDLITLREQTRLLQSHQQQEHTLREEGASDQQLQQWRTEQYGEVAAQRLQQLDQQQAQWRQRVSAYQAYQNSLIEQALDEQQRAALLQQYRLRHFSSVEQKRLPAALALLSDAHQ</sequence>
<gene>
    <name evidence="16" type="ORF">CHH28_06250</name>
</gene>
<dbReference type="GO" id="GO:0005886">
    <property type="term" value="C:plasma membrane"/>
    <property type="evidence" value="ECO:0007669"/>
    <property type="project" value="UniProtKB-SubCell"/>
</dbReference>
<proteinExistence type="inferred from homology"/>
<name>A0A222FI90_9GAMM</name>
<organism evidence="16 17">
    <name type="scientific">Bacterioplanes sanyensis</name>
    <dbReference type="NCBI Taxonomy" id="1249553"/>
    <lineage>
        <taxon>Bacteria</taxon>
        <taxon>Pseudomonadati</taxon>
        <taxon>Pseudomonadota</taxon>
        <taxon>Gammaproteobacteria</taxon>
        <taxon>Oceanospirillales</taxon>
        <taxon>Oceanospirillaceae</taxon>
        <taxon>Bacterioplanes</taxon>
    </lineage>
</organism>